<keyword evidence="11" id="KW-0325">Glycoprotein</keyword>
<feature type="domain" description="Protein kinase" evidence="15">
    <location>
        <begin position="80"/>
        <end position="376"/>
    </location>
</feature>
<dbReference type="GO" id="GO:0004674">
    <property type="term" value="F:protein serine/threonine kinase activity"/>
    <property type="evidence" value="ECO:0007669"/>
    <property type="project" value="UniProtKB-KW"/>
</dbReference>
<dbReference type="EMBL" id="JAJJMA010026510">
    <property type="protein sequence ID" value="MCL7023796.1"/>
    <property type="molecule type" value="Genomic_DNA"/>
</dbReference>
<dbReference type="FunFam" id="1.10.510.10:FF:000590">
    <property type="entry name" value="PR5-like receptor kinase"/>
    <property type="match status" value="1"/>
</dbReference>
<dbReference type="PROSITE" id="PS00107">
    <property type="entry name" value="PROTEIN_KINASE_ATP"/>
    <property type="match status" value="1"/>
</dbReference>
<keyword evidence="4 14" id="KW-0812">Transmembrane</keyword>
<dbReference type="Proteomes" id="UP001177140">
    <property type="component" value="Unassembled WGS sequence"/>
</dbReference>
<keyword evidence="8 12" id="KW-0067">ATP-binding</keyword>
<accession>A0AA41UY38</accession>
<dbReference type="SUPFAM" id="SSF56112">
    <property type="entry name" value="Protein kinase-like (PK-like)"/>
    <property type="match status" value="1"/>
</dbReference>
<protein>
    <recommendedName>
        <fullName evidence="15">Protein kinase domain-containing protein</fullName>
    </recommendedName>
</protein>
<evidence type="ECO:0000256" key="11">
    <source>
        <dbReference type="ARBA" id="ARBA00023180"/>
    </source>
</evidence>
<evidence type="ECO:0000256" key="3">
    <source>
        <dbReference type="ARBA" id="ARBA00022679"/>
    </source>
</evidence>
<evidence type="ECO:0000256" key="4">
    <source>
        <dbReference type="ARBA" id="ARBA00022692"/>
    </source>
</evidence>
<dbReference type="GO" id="GO:0005524">
    <property type="term" value="F:ATP binding"/>
    <property type="evidence" value="ECO:0007669"/>
    <property type="project" value="UniProtKB-UniRule"/>
</dbReference>
<keyword evidence="9 14" id="KW-1133">Transmembrane helix</keyword>
<evidence type="ECO:0000256" key="10">
    <source>
        <dbReference type="ARBA" id="ARBA00023136"/>
    </source>
</evidence>
<keyword evidence="5" id="KW-0732">Signal</keyword>
<dbReference type="Gene3D" id="3.30.200.20">
    <property type="entry name" value="Phosphorylase Kinase, domain 1"/>
    <property type="match status" value="1"/>
</dbReference>
<dbReference type="SMART" id="SM00220">
    <property type="entry name" value="S_TKc"/>
    <property type="match status" value="1"/>
</dbReference>
<dbReference type="FunFam" id="3.30.200.20:FF:000178">
    <property type="entry name" value="serine/threonine-protein kinase PBS1-like"/>
    <property type="match status" value="1"/>
</dbReference>
<dbReference type="AlphaFoldDB" id="A0AA41UY38"/>
<evidence type="ECO:0000256" key="12">
    <source>
        <dbReference type="PROSITE-ProRule" id="PRU10141"/>
    </source>
</evidence>
<keyword evidence="10 14" id="KW-0472">Membrane</keyword>
<dbReference type="PANTHER" id="PTHR27009">
    <property type="entry name" value="RUST RESISTANCE KINASE LR10-RELATED"/>
    <property type="match status" value="1"/>
</dbReference>
<evidence type="ECO:0000256" key="5">
    <source>
        <dbReference type="ARBA" id="ARBA00022729"/>
    </source>
</evidence>
<proteinExistence type="inferred from homology"/>
<keyword evidence="2 13" id="KW-0723">Serine/threonine-protein kinase</keyword>
<dbReference type="PROSITE" id="PS50011">
    <property type="entry name" value="PROTEIN_KINASE_DOM"/>
    <property type="match status" value="1"/>
</dbReference>
<evidence type="ECO:0000256" key="1">
    <source>
        <dbReference type="ARBA" id="ARBA00004479"/>
    </source>
</evidence>
<reference evidence="16" key="1">
    <citation type="submission" date="2022-03" db="EMBL/GenBank/DDBJ databases">
        <title>A functionally conserved STORR gene fusion in Papaver species that diverged 16.8 million years ago.</title>
        <authorList>
            <person name="Catania T."/>
        </authorList>
    </citation>
    <scope>NUCLEOTIDE SEQUENCE</scope>
    <source>
        <strain evidence="16">S-191538</strain>
    </source>
</reference>
<feature type="binding site" evidence="12">
    <location>
        <position position="108"/>
    </location>
    <ligand>
        <name>ATP</name>
        <dbReference type="ChEBI" id="CHEBI:30616"/>
    </ligand>
</feature>
<feature type="non-terminal residue" evidence="16">
    <location>
        <position position="385"/>
    </location>
</feature>
<evidence type="ECO:0000256" key="2">
    <source>
        <dbReference type="ARBA" id="ARBA00022527"/>
    </source>
</evidence>
<evidence type="ECO:0000256" key="7">
    <source>
        <dbReference type="ARBA" id="ARBA00022777"/>
    </source>
</evidence>
<comment type="caution">
    <text evidence="16">The sequence shown here is derived from an EMBL/GenBank/DDBJ whole genome shotgun (WGS) entry which is preliminary data.</text>
</comment>
<keyword evidence="3" id="KW-0808">Transferase</keyword>
<dbReference type="InterPro" id="IPR011009">
    <property type="entry name" value="Kinase-like_dom_sf"/>
</dbReference>
<dbReference type="Pfam" id="PF00069">
    <property type="entry name" value="Pkinase"/>
    <property type="match status" value="1"/>
</dbReference>
<comment type="similarity">
    <text evidence="13">Belongs to the protein kinase superfamily.</text>
</comment>
<feature type="transmembrane region" description="Helical" evidence="14">
    <location>
        <begin position="7"/>
        <end position="28"/>
    </location>
</feature>
<comment type="subcellular location">
    <subcellularLocation>
        <location evidence="1">Membrane</location>
        <topology evidence="1">Single-pass type I membrane protein</topology>
    </subcellularLocation>
</comment>
<evidence type="ECO:0000256" key="14">
    <source>
        <dbReference type="SAM" id="Phobius"/>
    </source>
</evidence>
<dbReference type="InterPro" id="IPR008271">
    <property type="entry name" value="Ser/Thr_kinase_AS"/>
</dbReference>
<evidence type="ECO:0000259" key="15">
    <source>
        <dbReference type="PROSITE" id="PS50011"/>
    </source>
</evidence>
<dbReference type="InterPro" id="IPR017441">
    <property type="entry name" value="Protein_kinase_ATP_BS"/>
</dbReference>
<keyword evidence="6 12" id="KW-0547">Nucleotide-binding</keyword>
<dbReference type="Gene3D" id="1.10.510.10">
    <property type="entry name" value="Transferase(Phosphotransferase) domain 1"/>
    <property type="match status" value="1"/>
</dbReference>
<keyword evidence="7" id="KW-0418">Kinase</keyword>
<dbReference type="InterPro" id="IPR045874">
    <property type="entry name" value="LRK10/LRL21-25-like"/>
</dbReference>
<keyword evidence="17" id="KW-1185">Reference proteome</keyword>
<name>A0AA41UY38_PAPNU</name>
<dbReference type="GO" id="GO:0016020">
    <property type="term" value="C:membrane"/>
    <property type="evidence" value="ECO:0007669"/>
    <property type="project" value="UniProtKB-SubCell"/>
</dbReference>
<evidence type="ECO:0000256" key="13">
    <source>
        <dbReference type="RuleBase" id="RU000304"/>
    </source>
</evidence>
<evidence type="ECO:0000313" key="16">
    <source>
        <dbReference type="EMBL" id="MCL7023796.1"/>
    </source>
</evidence>
<dbReference type="PROSITE" id="PS00108">
    <property type="entry name" value="PROTEIN_KINASE_ST"/>
    <property type="match status" value="1"/>
</dbReference>
<evidence type="ECO:0000256" key="8">
    <source>
        <dbReference type="ARBA" id="ARBA00022840"/>
    </source>
</evidence>
<gene>
    <name evidence="16" type="ORF">MKW94_011241</name>
</gene>
<dbReference type="InterPro" id="IPR000719">
    <property type="entry name" value="Prot_kinase_dom"/>
</dbReference>
<evidence type="ECO:0000256" key="6">
    <source>
        <dbReference type="ARBA" id="ARBA00022741"/>
    </source>
</evidence>
<sequence length="385" mass="43511">SIEFEKLAGSAFVVVGIILSISILIHFVRKKHSLHNNLSPPRFWKDIDQNNHQNMENFFKTHGSLAPRRYSFKDVKKMTNSFKEKLGQGGYGSVFKGKLHDGRLVAVKVLFSNLKTNNGSVEFMNEVASISRTSHVNIVTLLGFCFDKRNKRALIYEFMPNGSLEKFIYGEKLGTSEDLVLGWERCYQVAVEIARGLEYLHRGCTTRILHFDIKPHNILLDADFHAKISDFGLARLCLEKESFISMSGARGTAGYIAPEVFNRNFGAISNKSDVYSYGMMILEMVGGRKNIDVKVGIEHPSQLYFPHRIYDRIKLNQDLGLPGIMTEEREHGAKKMIIVGLWCIQTNPLSRPSMSKVLEMLEGSVEALEIPPKPFLSSPPRSPQL</sequence>
<evidence type="ECO:0000313" key="17">
    <source>
        <dbReference type="Proteomes" id="UP001177140"/>
    </source>
</evidence>
<evidence type="ECO:0000256" key="9">
    <source>
        <dbReference type="ARBA" id="ARBA00022989"/>
    </source>
</evidence>
<organism evidence="16 17">
    <name type="scientific">Papaver nudicaule</name>
    <name type="common">Iceland poppy</name>
    <dbReference type="NCBI Taxonomy" id="74823"/>
    <lineage>
        <taxon>Eukaryota</taxon>
        <taxon>Viridiplantae</taxon>
        <taxon>Streptophyta</taxon>
        <taxon>Embryophyta</taxon>
        <taxon>Tracheophyta</taxon>
        <taxon>Spermatophyta</taxon>
        <taxon>Magnoliopsida</taxon>
        <taxon>Ranunculales</taxon>
        <taxon>Papaveraceae</taxon>
        <taxon>Papaveroideae</taxon>
        <taxon>Papaver</taxon>
    </lineage>
</organism>